<dbReference type="EMBL" id="CVQI01033924">
    <property type="protein sequence ID" value="CRK44171.1"/>
    <property type="molecule type" value="Genomic_DNA"/>
</dbReference>
<organism evidence="1 2">
    <name type="scientific">Verticillium longisporum</name>
    <name type="common">Verticillium dahliae var. longisporum</name>
    <dbReference type="NCBI Taxonomy" id="100787"/>
    <lineage>
        <taxon>Eukaryota</taxon>
        <taxon>Fungi</taxon>
        <taxon>Dikarya</taxon>
        <taxon>Ascomycota</taxon>
        <taxon>Pezizomycotina</taxon>
        <taxon>Sordariomycetes</taxon>
        <taxon>Hypocreomycetidae</taxon>
        <taxon>Glomerellales</taxon>
        <taxon>Plectosphaerellaceae</taxon>
        <taxon>Verticillium</taxon>
    </lineage>
</organism>
<evidence type="ECO:0000313" key="1">
    <source>
        <dbReference type="EMBL" id="CRK44171.1"/>
    </source>
</evidence>
<protein>
    <submittedName>
        <fullName evidence="1">Uncharacterized protein</fullName>
    </submittedName>
</protein>
<proteinExistence type="predicted"/>
<name>A0A0G4NC01_VERLO</name>
<dbReference type="AlphaFoldDB" id="A0A0G4NC01"/>
<evidence type="ECO:0000313" key="2">
    <source>
        <dbReference type="Proteomes" id="UP000045706"/>
    </source>
</evidence>
<reference evidence="2" key="1">
    <citation type="submission" date="2015-05" db="EMBL/GenBank/DDBJ databases">
        <authorList>
            <person name="Fogelqvist Johan"/>
        </authorList>
    </citation>
    <scope>NUCLEOTIDE SEQUENCE [LARGE SCALE GENOMIC DNA]</scope>
</reference>
<dbReference type="Proteomes" id="UP000045706">
    <property type="component" value="Unassembled WGS sequence"/>
</dbReference>
<feature type="non-terminal residue" evidence="1">
    <location>
        <position position="1"/>
    </location>
</feature>
<sequence>QRWCRGDEAIEEVSGPHHSTGGARRWYRQALGLGPRR</sequence>
<gene>
    <name evidence="1" type="ORF">BN1723_019416</name>
</gene>
<accession>A0A0G4NC01</accession>